<evidence type="ECO:0008006" key="4">
    <source>
        <dbReference type="Google" id="ProtNLM"/>
    </source>
</evidence>
<dbReference type="RefSeq" id="WP_074874972.1">
    <property type="nucleotide sequence ID" value="NZ_FOXI01000001.1"/>
</dbReference>
<feature type="transmembrane region" description="Helical" evidence="1">
    <location>
        <begin position="54"/>
        <end position="72"/>
    </location>
</feature>
<feature type="transmembrane region" description="Helical" evidence="1">
    <location>
        <begin position="92"/>
        <end position="110"/>
    </location>
</feature>
<gene>
    <name evidence="2" type="ORF">SAMN05216277_101351</name>
</gene>
<protein>
    <recommendedName>
        <fullName evidence="4">DUF1648 domain-containing protein</fullName>
    </recommendedName>
</protein>
<evidence type="ECO:0000313" key="2">
    <source>
        <dbReference type="EMBL" id="SFP11419.1"/>
    </source>
</evidence>
<evidence type="ECO:0000256" key="1">
    <source>
        <dbReference type="SAM" id="Phobius"/>
    </source>
</evidence>
<keyword evidence="1" id="KW-0472">Membrane</keyword>
<proteinExistence type="predicted"/>
<keyword evidence="1" id="KW-1133">Transmembrane helix</keyword>
<organism evidence="2 3">
    <name type="scientific">Halolamina pelagica</name>
    <dbReference type="NCBI Taxonomy" id="699431"/>
    <lineage>
        <taxon>Archaea</taxon>
        <taxon>Methanobacteriati</taxon>
        <taxon>Methanobacteriota</taxon>
        <taxon>Stenosarchaea group</taxon>
        <taxon>Halobacteria</taxon>
        <taxon>Halobacteriales</taxon>
        <taxon>Haloferacaceae</taxon>
    </lineage>
</organism>
<reference evidence="3" key="1">
    <citation type="submission" date="2016-10" db="EMBL/GenBank/DDBJ databases">
        <authorList>
            <person name="Varghese N."/>
            <person name="Submissions S."/>
        </authorList>
    </citation>
    <scope>NUCLEOTIDE SEQUENCE [LARGE SCALE GENOMIC DNA]</scope>
    <source>
        <strain evidence="3">CGMCC 1.10329</strain>
    </source>
</reference>
<name>A0A1I5MPE1_9EURY</name>
<keyword evidence="3" id="KW-1185">Reference proteome</keyword>
<evidence type="ECO:0000313" key="3">
    <source>
        <dbReference type="Proteomes" id="UP000183769"/>
    </source>
</evidence>
<sequence>MRLARRALPELSSFALVVATVAAGVVVAPALPEWMIVGWHVGLDGEATVTRGPRLVGLVAVPAVTATLYVVLRVTRLALDEGYGVDTRPFEALAHLVLAALAFGQGWLLAVNL</sequence>
<dbReference type="AlphaFoldDB" id="A0A1I5MPE1"/>
<accession>A0A1I5MPE1</accession>
<dbReference type="OrthoDB" id="313564at2157"/>
<keyword evidence="1" id="KW-0812">Transmembrane</keyword>
<dbReference type="EMBL" id="FOXI01000001">
    <property type="protein sequence ID" value="SFP11419.1"/>
    <property type="molecule type" value="Genomic_DNA"/>
</dbReference>
<dbReference type="Proteomes" id="UP000183769">
    <property type="component" value="Unassembled WGS sequence"/>
</dbReference>